<reference evidence="2 3" key="1">
    <citation type="submission" date="2021-01" db="EMBL/GenBank/DDBJ databases">
        <title>Genomic Encyclopedia of Type Strains, Phase IV (KMG-IV): sequencing the most valuable type-strain genomes for metagenomic binning, comparative biology and taxonomic classification.</title>
        <authorList>
            <person name="Goeker M."/>
        </authorList>
    </citation>
    <scope>NUCLEOTIDE SEQUENCE [LARGE SCALE GENOMIC DNA]</scope>
    <source>
        <strain evidence="2 3">DSM 25540</strain>
    </source>
</reference>
<keyword evidence="1" id="KW-0812">Transmembrane</keyword>
<feature type="transmembrane region" description="Helical" evidence="1">
    <location>
        <begin position="96"/>
        <end position="117"/>
    </location>
</feature>
<protein>
    <submittedName>
        <fullName evidence="2">ABC-type multidrug transport system permease subunit</fullName>
    </submittedName>
</protein>
<name>A0ABS2PHT8_9BACL</name>
<sequence>MYIRLGFSAACWLVSMIMLIMVASQSLSVMHFSFTSFGEVIVAMAYVSVFFAIPIVLAFSNRIVLRVVSGVYQLFGFFTFFVVTLTVMAFSNGLLLSGWAIFGTVLCLTSAMITISVSEQKRRRYQLQFN</sequence>
<organism evidence="2 3">
    <name type="scientific">Geomicrobium sediminis</name>
    <dbReference type="NCBI Taxonomy" id="1347788"/>
    <lineage>
        <taxon>Bacteria</taxon>
        <taxon>Bacillati</taxon>
        <taxon>Bacillota</taxon>
        <taxon>Bacilli</taxon>
        <taxon>Bacillales</taxon>
        <taxon>Geomicrobium</taxon>
    </lineage>
</organism>
<keyword evidence="3" id="KW-1185">Reference proteome</keyword>
<dbReference type="Proteomes" id="UP000741863">
    <property type="component" value="Unassembled WGS sequence"/>
</dbReference>
<gene>
    <name evidence="2" type="ORF">JOD17_004028</name>
</gene>
<feature type="transmembrane region" description="Helical" evidence="1">
    <location>
        <begin position="71"/>
        <end position="90"/>
    </location>
</feature>
<proteinExistence type="predicted"/>
<keyword evidence="1" id="KW-1133">Transmembrane helix</keyword>
<evidence type="ECO:0000313" key="2">
    <source>
        <dbReference type="EMBL" id="MBM7634901.1"/>
    </source>
</evidence>
<keyword evidence="1" id="KW-0472">Membrane</keyword>
<dbReference type="RefSeq" id="WP_204699652.1">
    <property type="nucleotide sequence ID" value="NZ_JAFBEC010000018.1"/>
</dbReference>
<dbReference type="EMBL" id="JAFBEC010000018">
    <property type="protein sequence ID" value="MBM7634901.1"/>
    <property type="molecule type" value="Genomic_DNA"/>
</dbReference>
<accession>A0ABS2PHT8</accession>
<feature type="transmembrane region" description="Helical" evidence="1">
    <location>
        <begin position="40"/>
        <end position="59"/>
    </location>
</feature>
<evidence type="ECO:0000256" key="1">
    <source>
        <dbReference type="SAM" id="Phobius"/>
    </source>
</evidence>
<comment type="caution">
    <text evidence="2">The sequence shown here is derived from an EMBL/GenBank/DDBJ whole genome shotgun (WGS) entry which is preliminary data.</text>
</comment>
<evidence type="ECO:0000313" key="3">
    <source>
        <dbReference type="Proteomes" id="UP000741863"/>
    </source>
</evidence>
<feature type="transmembrane region" description="Helical" evidence="1">
    <location>
        <begin position="12"/>
        <end position="34"/>
    </location>
</feature>